<feature type="compositionally biased region" description="Basic and acidic residues" evidence="1">
    <location>
        <begin position="63"/>
        <end position="75"/>
    </location>
</feature>
<gene>
    <name evidence="2" type="ORF">BDDG_12397</name>
</gene>
<protein>
    <submittedName>
        <fullName evidence="2">Uncharacterized protein</fullName>
    </submittedName>
</protein>
<evidence type="ECO:0000256" key="1">
    <source>
        <dbReference type="SAM" id="MobiDB-lite"/>
    </source>
</evidence>
<reference evidence="2" key="1">
    <citation type="submission" date="2010-03" db="EMBL/GenBank/DDBJ databases">
        <title>Annotation of Blastomyces dermatitidis strain ATCC 18188.</title>
        <authorList>
            <consortium name="The Broad Institute Genome Sequencing Platform"/>
            <consortium name="Broad Institute Genome Sequencing Center for Infectious Disease."/>
            <person name="Cuomo C."/>
            <person name="Klein B."/>
            <person name="Sullivan T."/>
            <person name="Heitman J."/>
            <person name="Young S."/>
            <person name="Zeng Q."/>
            <person name="Gargeya S."/>
            <person name="Alvarado L."/>
            <person name="Berlin A.M."/>
            <person name="Chapman S.B."/>
            <person name="Chen Z."/>
            <person name="Freedman E."/>
            <person name="Gellesch M."/>
            <person name="Goldberg J."/>
            <person name="Griggs A."/>
            <person name="Gujja S."/>
            <person name="Heilman E."/>
            <person name="Heiman D."/>
            <person name="Howarth C."/>
            <person name="Mehta T."/>
            <person name="Neiman D."/>
            <person name="Pearson M."/>
            <person name="Roberts A."/>
            <person name="Saif S."/>
            <person name="Shea T."/>
            <person name="Shenoy N."/>
            <person name="Sisk P."/>
            <person name="Stolte C."/>
            <person name="Sykes S."/>
            <person name="White J."/>
            <person name="Yandava C."/>
            <person name="Haas B."/>
            <person name="Nusbaum C."/>
            <person name="Birren B."/>
        </authorList>
    </citation>
    <scope>NUCLEOTIDE SEQUENCE</scope>
    <source>
        <strain evidence="2">ATCC 18188</strain>
    </source>
</reference>
<name>A0A0J9ERS6_AJEDA</name>
<evidence type="ECO:0000313" key="2">
    <source>
        <dbReference type="EMBL" id="KMW67870.1"/>
    </source>
</evidence>
<accession>A0A0J9ERS6</accession>
<feature type="region of interest" description="Disordered" evidence="1">
    <location>
        <begin position="51"/>
        <end position="75"/>
    </location>
</feature>
<sequence length="75" mass="8006">MAASAAAGMLDLGVNVDFGKGGAAVDRFGSDARCDFIPLELEGSVKIKEEDEEEGGIMWTGEVRSKKNENNDRAE</sequence>
<dbReference type="Proteomes" id="UP000007802">
    <property type="component" value="Unassembled WGS sequence"/>
</dbReference>
<organism evidence="2">
    <name type="scientific">Ajellomyces dermatitidis (strain ATCC 18188 / CBS 674.68)</name>
    <name type="common">Blastomyces dermatitidis</name>
    <dbReference type="NCBI Taxonomy" id="653446"/>
    <lineage>
        <taxon>Eukaryota</taxon>
        <taxon>Fungi</taxon>
        <taxon>Dikarya</taxon>
        <taxon>Ascomycota</taxon>
        <taxon>Pezizomycotina</taxon>
        <taxon>Eurotiomycetes</taxon>
        <taxon>Eurotiomycetidae</taxon>
        <taxon>Onygenales</taxon>
        <taxon>Ajellomycetaceae</taxon>
        <taxon>Blastomyces</taxon>
    </lineage>
</organism>
<proteinExistence type="predicted"/>
<dbReference type="EMBL" id="GG749437">
    <property type="protein sequence ID" value="KMW67870.1"/>
    <property type="molecule type" value="Genomic_DNA"/>
</dbReference>
<dbReference type="AlphaFoldDB" id="A0A0J9ERS6"/>